<gene>
    <name evidence="1" type="ORF">S06H3_06684</name>
</gene>
<reference evidence="1" key="1">
    <citation type="journal article" date="2014" name="Front. Microbiol.">
        <title>High frequency of phylogenetically diverse reductive dehalogenase-homologous genes in deep subseafloor sedimentary metagenomes.</title>
        <authorList>
            <person name="Kawai M."/>
            <person name="Futagami T."/>
            <person name="Toyoda A."/>
            <person name="Takaki Y."/>
            <person name="Nishi S."/>
            <person name="Hori S."/>
            <person name="Arai W."/>
            <person name="Tsubouchi T."/>
            <person name="Morono Y."/>
            <person name="Uchiyama I."/>
            <person name="Ito T."/>
            <person name="Fujiyama A."/>
            <person name="Inagaki F."/>
            <person name="Takami H."/>
        </authorList>
    </citation>
    <scope>NUCLEOTIDE SEQUENCE</scope>
    <source>
        <strain evidence="1">Expedition CK06-06</strain>
    </source>
</reference>
<protein>
    <submittedName>
        <fullName evidence="1">Uncharacterized protein</fullName>
    </submittedName>
</protein>
<feature type="non-terminal residue" evidence="1">
    <location>
        <position position="108"/>
    </location>
</feature>
<sequence length="108" mass="11753">MRKKTKTFVIVFAVLFVIAGLVYASSKINITGGAITGFSINGEDPVREIPGAKLMTGSLYKGLIFDMPLKIRYTKEETPGSEIMTDRTPYSNDGQNYGAVVGADYTSF</sequence>
<dbReference type="EMBL" id="BARV01002622">
    <property type="protein sequence ID" value="GAH94236.1"/>
    <property type="molecule type" value="Genomic_DNA"/>
</dbReference>
<accession>X1JHQ2</accession>
<proteinExistence type="predicted"/>
<organism evidence="1">
    <name type="scientific">marine sediment metagenome</name>
    <dbReference type="NCBI Taxonomy" id="412755"/>
    <lineage>
        <taxon>unclassified sequences</taxon>
        <taxon>metagenomes</taxon>
        <taxon>ecological metagenomes</taxon>
    </lineage>
</organism>
<name>X1JHQ2_9ZZZZ</name>
<dbReference type="AlphaFoldDB" id="X1JHQ2"/>
<evidence type="ECO:0000313" key="1">
    <source>
        <dbReference type="EMBL" id="GAH94236.1"/>
    </source>
</evidence>
<comment type="caution">
    <text evidence="1">The sequence shown here is derived from an EMBL/GenBank/DDBJ whole genome shotgun (WGS) entry which is preliminary data.</text>
</comment>